<organism evidence="3 4">
    <name type="scientific">Staphylococcus schweitzeri</name>
    <dbReference type="NCBI Taxonomy" id="1654388"/>
    <lineage>
        <taxon>Bacteria</taxon>
        <taxon>Bacillati</taxon>
        <taxon>Bacillota</taxon>
        <taxon>Bacilli</taxon>
        <taxon>Bacillales</taxon>
        <taxon>Staphylococcaceae</taxon>
        <taxon>Staphylococcus</taxon>
    </lineage>
</organism>
<proteinExistence type="predicted"/>
<dbReference type="RefSeq" id="WP_047423845.1">
    <property type="nucleotide sequence ID" value="NZ_CBCSFW010000002.1"/>
</dbReference>
<reference evidence="3 4" key="1">
    <citation type="submission" date="2017-08" db="EMBL/GenBank/DDBJ databases">
        <title>Draft genome sequences of 64 type strains of genus Staph aureus.</title>
        <authorList>
            <person name="Cole K."/>
            <person name="Golubchik T."/>
            <person name="Russell J."/>
            <person name="Foster D."/>
            <person name="Llewelyn M."/>
            <person name="Wilson D."/>
            <person name="Crook D."/>
            <person name="Paul J."/>
        </authorList>
    </citation>
    <scope>NUCLEOTIDE SEQUENCE [LARGE SCALE GENOMIC DNA]</scope>
    <source>
        <strain evidence="3 4">DSM 28300</strain>
    </source>
</reference>
<evidence type="ECO:0000256" key="2">
    <source>
        <dbReference type="ARBA" id="ARBA00023315"/>
    </source>
</evidence>
<protein>
    <submittedName>
        <fullName evidence="3">Uncharacterized protein</fullName>
    </submittedName>
</protein>
<name>A0A2K4AIR8_9STAP</name>
<keyword evidence="1" id="KW-0808">Transferase</keyword>
<gene>
    <name evidence="3" type="ORF">CD116_05510</name>
</gene>
<dbReference type="EMBL" id="PPQS01000026">
    <property type="protein sequence ID" value="PNZ50005.1"/>
    <property type="molecule type" value="Genomic_DNA"/>
</dbReference>
<evidence type="ECO:0000313" key="4">
    <source>
        <dbReference type="Proteomes" id="UP000236395"/>
    </source>
</evidence>
<dbReference type="Gene3D" id="3.40.630.30">
    <property type="match status" value="1"/>
</dbReference>
<dbReference type="Proteomes" id="UP000236395">
    <property type="component" value="Unassembled WGS sequence"/>
</dbReference>
<evidence type="ECO:0000256" key="1">
    <source>
        <dbReference type="ARBA" id="ARBA00022679"/>
    </source>
</evidence>
<keyword evidence="2" id="KW-0012">Acyltransferase</keyword>
<dbReference type="PANTHER" id="PTHR36449:SF1">
    <property type="entry name" value="ACETYLTRANSFERASE"/>
    <property type="match status" value="1"/>
</dbReference>
<accession>A0A2K4AIR8</accession>
<dbReference type="GO" id="GO:0016746">
    <property type="term" value="F:acyltransferase activity"/>
    <property type="evidence" value="ECO:0007669"/>
    <property type="project" value="UniProtKB-KW"/>
</dbReference>
<comment type="caution">
    <text evidence="3">The sequence shown here is derived from an EMBL/GenBank/DDBJ whole genome shotgun (WGS) entry which is preliminary data.</text>
</comment>
<evidence type="ECO:0000313" key="3">
    <source>
        <dbReference type="EMBL" id="PNZ50005.1"/>
    </source>
</evidence>
<sequence length="194" mass="22618">MKTKNLNHFIYSISNLRNAIKDNALFHNYISQETKKFQTSLNPSIAHFLKHKAIKMNDLNSIRTYLIIDKSDLEIMGYFCLKIVNIKLEKDVSGKTKRKISSDAKKNGEFQALLITKLGRSDKHKKHIPGEIVMDYALSIASEIYDRTALRHICVDWYDNKNLKEFYCNNCGFKIYQEKITKKGKLISAFYKLK</sequence>
<dbReference type="PANTHER" id="PTHR36449">
    <property type="entry name" value="ACETYLTRANSFERASE-RELATED"/>
    <property type="match status" value="1"/>
</dbReference>
<dbReference type="AlphaFoldDB" id="A0A2K4AIR8"/>